<dbReference type="EMBL" id="KK107144">
    <property type="protein sequence ID" value="EZA57562.1"/>
    <property type="molecule type" value="Genomic_DNA"/>
</dbReference>
<proteinExistence type="predicted"/>
<keyword evidence="2" id="KW-1133">Transmembrane helix</keyword>
<keyword evidence="2" id="KW-0812">Transmembrane</keyword>
<dbReference type="AlphaFoldDB" id="A0A026WNB7"/>
<feature type="compositionally biased region" description="Basic and acidic residues" evidence="1">
    <location>
        <begin position="73"/>
        <end position="97"/>
    </location>
</feature>
<organism evidence="3 4">
    <name type="scientific">Ooceraea biroi</name>
    <name type="common">Clonal raider ant</name>
    <name type="synonym">Cerapachys biroi</name>
    <dbReference type="NCBI Taxonomy" id="2015173"/>
    <lineage>
        <taxon>Eukaryota</taxon>
        <taxon>Metazoa</taxon>
        <taxon>Ecdysozoa</taxon>
        <taxon>Arthropoda</taxon>
        <taxon>Hexapoda</taxon>
        <taxon>Insecta</taxon>
        <taxon>Pterygota</taxon>
        <taxon>Neoptera</taxon>
        <taxon>Endopterygota</taxon>
        <taxon>Hymenoptera</taxon>
        <taxon>Apocrita</taxon>
        <taxon>Aculeata</taxon>
        <taxon>Formicoidea</taxon>
        <taxon>Formicidae</taxon>
        <taxon>Dorylinae</taxon>
        <taxon>Ooceraea</taxon>
    </lineage>
</organism>
<feature type="region of interest" description="Disordered" evidence="1">
    <location>
        <begin position="136"/>
        <end position="236"/>
    </location>
</feature>
<keyword evidence="2" id="KW-0472">Membrane</keyword>
<name>A0A026WNB7_OOCBI</name>
<feature type="compositionally biased region" description="Basic residues" evidence="1">
    <location>
        <begin position="98"/>
        <end position="107"/>
    </location>
</feature>
<dbReference type="Proteomes" id="UP000053097">
    <property type="component" value="Unassembled WGS sequence"/>
</dbReference>
<evidence type="ECO:0000256" key="2">
    <source>
        <dbReference type="SAM" id="Phobius"/>
    </source>
</evidence>
<feature type="region of interest" description="Disordered" evidence="1">
    <location>
        <begin position="73"/>
        <end position="107"/>
    </location>
</feature>
<keyword evidence="4" id="KW-1185">Reference proteome</keyword>
<dbReference type="OMA" id="VVERWWI"/>
<evidence type="ECO:0000313" key="4">
    <source>
        <dbReference type="Proteomes" id="UP000053097"/>
    </source>
</evidence>
<feature type="compositionally biased region" description="Basic and acidic residues" evidence="1">
    <location>
        <begin position="159"/>
        <end position="218"/>
    </location>
</feature>
<feature type="compositionally biased region" description="Basic and acidic residues" evidence="1">
    <location>
        <begin position="136"/>
        <end position="152"/>
    </location>
</feature>
<gene>
    <name evidence="3" type="ORF">X777_02102</name>
</gene>
<evidence type="ECO:0000256" key="1">
    <source>
        <dbReference type="SAM" id="MobiDB-lite"/>
    </source>
</evidence>
<evidence type="ECO:0000313" key="3">
    <source>
        <dbReference type="EMBL" id="EZA57562.1"/>
    </source>
</evidence>
<feature type="transmembrane region" description="Helical" evidence="2">
    <location>
        <begin position="112"/>
        <end position="131"/>
    </location>
</feature>
<sequence length="236" mass="27146">MQKEEKVDTARGFLADDEEIGVEKKGCFPSGRRRRPERARCSARRGGKRGFLTGRTEEGYVVERWWIEEGRGRVGGRREGGWKRKAVRPRESGEEKRKKNRRRWRRKRARRGVVLTRTGAFLIIICLSLGISREERGRPCGERRQRGVDGRVPRKKRGRTEEKEGSAARRKKEREGRGPPKESQEARGKEREGKTEAGGWEREIARRGQGGQRERERTLLTPPSIQDGVGSGSPRH</sequence>
<feature type="region of interest" description="Disordered" evidence="1">
    <location>
        <begin position="25"/>
        <end position="48"/>
    </location>
</feature>
<reference evidence="3 4" key="1">
    <citation type="journal article" date="2014" name="Curr. Biol.">
        <title>The genome of the clonal raider ant Cerapachys biroi.</title>
        <authorList>
            <person name="Oxley P.R."/>
            <person name="Ji L."/>
            <person name="Fetter-Pruneda I."/>
            <person name="McKenzie S.K."/>
            <person name="Li C."/>
            <person name="Hu H."/>
            <person name="Zhang G."/>
            <person name="Kronauer D.J."/>
        </authorList>
    </citation>
    <scope>NUCLEOTIDE SEQUENCE [LARGE SCALE GENOMIC DNA]</scope>
</reference>
<feature type="compositionally biased region" description="Basic residues" evidence="1">
    <location>
        <begin position="31"/>
        <end position="48"/>
    </location>
</feature>
<protein>
    <submittedName>
        <fullName evidence="3">Uncharacterized protein</fullName>
    </submittedName>
</protein>
<accession>A0A026WNB7</accession>